<evidence type="ECO:0000256" key="4">
    <source>
        <dbReference type="ARBA" id="ARBA00023204"/>
    </source>
</evidence>
<keyword evidence="3" id="KW-0741">SOS mutagenesis</keyword>
<dbReference type="InterPro" id="IPR043128">
    <property type="entry name" value="Rev_trsase/Diguanyl_cyclase"/>
</dbReference>
<dbReference type="CDD" id="cd01700">
    <property type="entry name" value="PolY_Pol_V_umuC"/>
    <property type="match status" value="1"/>
</dbReference>
<organism evidence="7 8">
    <name type="scientific">Desulfovibrio fairfieldensis</name>
    <dbReference type="NCBI Taxonomy" id="44742"/>
    <lineage>
        <taxon>Bacteria</taxon>
        <taxon>Pseudomonadati</taxon>
        <taxon>Thermodesulfobacteriota</taxon>
        <taxon>Desulfovibrionia</taxon>
        <taxon>Desulfovibrionales</taxon>
        <taxon>Desulfovibrionaceae</taxon>
        <taxon>Desulfovibrio</taxon>
    </lineage>
</organism>
<dbReference type="InterPro" id="IPR001126">
    <property type="entry name" value="UmuC"/>
</dbReference>
<keyword evidence="5" id="KW-0742">SOS response</keyword>
<comment type="similarity">
    <text evidence="1">Belongs to the DNA polymerase type-Y family.</text>
</comment>
<evidence type="ECO:0000256" key="2">
    <source>
        <dbReference type="ARBA" id="ARBA00022763"/>
    </source>
</evidence>
<keyword evidence="8" id="KW-1185">Reference proteome</keyword>
<evidence type="ECO:0000313" key="7">
    <source>
        <dbReference type="EMBL" id="AMD90245.1"/>
    </source>
</evidence>
<dbReference type="AlphaFoldDB" id="A0A109W4D2"/>
<dbReference type="GO" id="GO:0009432">
    <property type="term" value="P:SOS response"/>
    <property type="evidence" value="ECO:0007669"/>
    <property type="project" value="UniProtKB-KW"/>
</dbReference>
<keyword evidence="2" id="KW-0227">DNA damage</keyword>
<evidence type="ECO:0000259" key="6">
    <source>
        <dbReference type="PROSITE" id="PS50173"/>
    </source>
</evidence>
<accession>A0A109W4D2</accession>
<evidence type="ECO:0000313" key="8">
    <source>
        <dbReference type="Proteomes" id="UP000069241"/>
    </source>
</evidence>
<feature type="domain" description="UmuC" evidence="6">
    <location>
        <begin position="11"/>
        <end position="196"/>
    </location>
</feature>
<dbReference type="Pfam" id="PF00817">
    <property type="entry name" value="IMS"/>
    <property type="match status" value="1"/>
</dbReference>
<dbReference type="InterPro" id="IPR025188">
    <property type="entry name" value="DUF4113"/>
</dbReference>
<dbReference type="Gene3D" id="3.30.70.270">
    <property type="match status" value="1"/>
</dbReference>
<sequence length="433" mass="47859">MSSINCKKPLWALVDCNNFYASCEKLFRPDLADRPVVVLSNNDGCIVSRSAEAKALGIPMGAPEFKIRPLLKELDVAVFSSNYALYGDISTRILAILEQHCPVVEPYSIDEAFLRLDAPLRANLPQFSRALRATILRWTGISVSIGLAETRTLAKVANHVAKNRTAYDGVFSLARPEADIDAVLAGTPVDEVWGVGRGQAKRLRAEGVRTALDLKRAGDLWLRKRLTVAGWRTALELRGLPCIGEGNAPAPRKALMSSRSFANKVRERAMLAQALSCFAARAGARLRREGLVAGGMAVHIRTSRHENARFYDQTVQLRFPAPTADSLSLINAAMSGLERIYRPGFGYAKAGVMLFDLEAEDRLQGSLLVPENAERRQRRERLMASLDAINRRFGRDAVAFGAQGLGEAPWHMRREHCSPRLTTDWKELPLARC</sequence>
<dbReference type="PANTHER" id="PTHR11076">
    <property type="entry name" value="DNA REPAIR POLYMERASE UMUC / TRANSFERASE FAMILY MEMBER"/>
    <property type="match status" value="1"/>
</dbReference>
<proteinExistence type="inferred from homology"/>
<evidence type="ECO:0000256" key="5">
    <source>
        <dbReference type="ARBA" id="ARBA00023236"/>
    </source>
</evidence>
<dbReference type="Gene3D" id="3.30.1490.100">
    <property type="entry name" value="DNA polymerase, Y-family, little finger domain"/>
    <property type="match status" value="1"/>
</dbReference>
<dbReference type="RefSeq" id="WP_062252726.1">
    <property type="nucleotide sequence ID" value="NZ_CP014229.1"/>
</dbReference>
<dbReference type="Gene3D" id="1.10.150.20">
    <property type="entry name" value="5' to 3' exonuclease, C-terminal subdomain"/>
    <property type="match status" value="1"/>
</dbReference>
<evidence type="ECO:0000256" key="3">
    <source>
        <dbReference type="ARBA" id="ARBA00023199"/>
    </source>
</evidence>
<dbReference type="GO" id="GO:0003887">
    <property type="term" value="F:DNA-directed DNA polymerase activity"/>
    <property type="evidence" value="ECO:0007669"/>
    <property type="project" value="TreeGrafter"/>
</dbReference>
<name>A0A109W4D2_9BACT</name>
<reference evidence="8" key="1">
    <citation type="submission" date="2016-02" db="EMBL/GenBank/DDBJ databases">
        <authorList>
            <person name="Holder M.E."/>
            <person name="Ajami N.J."/>
            <person name="Petrosino J.F."/>
        </authorList>
    </citation>
    <scope>NUCLEOTIDE SEQUENCE [LARGE SCALE GENOMIC DNA]</scope>
    <source>
        <strain evidence="8">CCUG 45958</strain>
    </source>
</reference>
<dbReference type="GO" id="GO:0003684">
    <property type="term" value="F:damaged DNA binding"/>
    <property type="evidence" value="ECO:0007669"/>
    <property type="project" value="InterPro"/>
</dbReference>
<dbReference type="InterPro" id="IPR043502">
    <property type="entry name" value="DNA/RNA_pol_sf"/>
</dbReference>
<dbReference type="SUPFAM" id="SSF56672">
    <property type="entry name" value="DNA/RNA polymerases"/>
    <property type="match status" value="1"/>
</dbReference>
<protein>
    <submittedName>
        <fullName evidence="7">SOS mutagenesis and repair protein UmuC</fullName>
    </submittedName>
</protein>
<dbReference type="InterPro" id="IPR050116">
    <property type="entry name" value="DNA_polymerase-Y"/>
</dbReference>
<dbReference type="Proteomes" id="UP000069241">
    <property type="component" value="Chromosome"/>
</dbReference>
<gene>
    <name evidence="7" type="ORF">AXF13_08995</name>
</gene>
<dbReference type="KEGG" id="dfi:AXF13_08995"/>
<evidence type="ECO:0000256" key="1">
    <source>
        <dbReference type="ARBA" id="ARBA00010945"/>
    </source>
</evidence>
<dbReference type="Gene3D" id="3.40.1170.60">
    <property type="match status" value="1"/>
</dbReference>
<dbReference type="GO" id="GO:0042276">
    <property type="term" value="P:error-prone translesion synthesis"/>
    <property type="evidence" value="ECO:0007669"/>
    <property type="project" value="TreeGrafter"/>
</dbReference>
<dbReference type="InterPro" id="IPR017961">
    <property type="entry name" value="DNA_pol_Y-fam_little_finger"/>
</dbReference>
<keyword evidence="4" id="KW-0234">DNA repair</keyword>
<dbReference type="Pfam" id="PF11799">
    <property type="entry name" value="IMS_C"/>
    <property type="match status" value="1"/>
</dbReference>
<dbReference type="STRING" id="44742.AXF13_08995"/>
<dbReference type="EMBL" id="CP014229">
    <property type="protein sequence ID" value="AMD90245.1"/>
    <property type="molecule type" value="Genomic_DNA"/>
</dbReference>
<dbReference type="PROSITE" id="PS50173">
    <property type="entry name" value="UMUC"/>
    <property type="match status" value="1"/>
</dbReference>
<dbReference type="PANTHER" id="PTHR11076:SF34">
    <property type="entry name" value="PROTEIN UMUC"/>
    <property type="match status" value="1"/>
</dbReference>
<dbReference type="InterPro" id="IPR036775">
    <property type="entry name" value="DNA_pol_Y-fam_lit_finger_sf"/>
</dbReference>
<dbReference type="GO" id="GO:0006281">
    <property type="term" value="P:DNA repair"/>
    <property type="evidence" value="ECO:0007669"/>
    <property type="project" value="UniProtKB-KW"/>
</dbReference>
<dbReference type="GO" id="GO:0005829">
    <property type="term" value="C:cytosol"/>
    <property type="evidence" value="ECO:0007669"/>
    <property type="project" value="TreeGrafter"/>
</dbReference>
<dbReference type="Pfam" id="PF13438">
    <property type="entry name" value="DUF4113"/>
    <property type="match status" value="1"/>
</dbReference>